<comment type="caution">
    <text evidence="9">Lacks conserved residue(s) required for the propagation of feature annotation.</text>
</comment>
<feature type="binding site" evidence="9 12">
    <location>
        <begin position="193"/>
        <end position="195"/>
    </location>
    <ligand>
        <name>FMN</name>
        <dbReference type="ChEBI" id="CHEBI:58210"/>
    </ligand>
</feature>
<dbReference type="EMBL" id="AP017372">
    <property type="protein sequence ID" value="BAU57567.2"/>
    <property type="molecule type" value="Genomic_DNA"/>
</dbReference>
<evidence type="ECO:0000259" key="13">
    <source>
        <dbReference type="Pfam" id="PF01207"/>
    </source>
</evidence>
<dbReference type="AlphaFoldDB" id="A0A110B507"/>
<dbReference type="Proteomes" id="UP000218890">
    <property type="component" value="Chromosome"/>
</dbReference>
<proteinExistence type="inferred from homology"/>
<dbReference type="SUPFAM" id="SSF51395">
    <property type="entry name" value="FMN-linked oxidoreductases"/>
    <property type="match status" value="1"/>
</dbReference>
<evidence type="ECO:0000256" key="3">
    <source>
        <dbReference type="ARBA" id="ARBA00022630"/>
    </source>
</evidence>
<comment type="similarity">
    <text evidence="9">Belongs to the Dus family. DusA subfamily.</text>
</comment>
<gene>
    <name evidence="9 14" type="primary">dusA</name>
    <name evidence="14" type="ORF">HH1059_08740</name>
</gene>
<sequence>MMDWTTTHARYFLRILAPRVRLYSEMVPVLALWHGDPQRFLDYDPAEHPIALQLGGSSPEQLAYGSRLAAQWCYDEVNLNVGCPSGRVSAGRFGACLMLEPELVAECVQALHEGGIPVTVKTRIGVDDHDSYDYLHDFIARLAEAGCSNFIVHARKAWLSGLSPKENREIPPLDYPRVHRLKRDFPHLEIVLNGGIASEEVLLEQFGYVDGVMVGREAFANPYSMALWECSIMGGEPPARREAVEQYLPYVERQRQLGVPMSQLVKVLMGLYRGCKGARLWRRHLTEGSQQPGAGPEVITQALRQVEKH</sequence>
<feature type="site" description="Interacts with tRNA; defines subfamily-specific binding signature" evidence="9">
    <location>
        <position position="282"/>
    </location>
</feature>
<organism evidence="14 15">
    <name type="scientific">Halorhodospira halochloris</name>
    <name type="common">Ectothiorhodospira halochloris</name>
    <dbReference type="NCBI Taxonomy" id="1052"/>
    <lineage>
        <taxon>Bacteria</taxon>
        <taxon>Pseudomonadati</taxon>
        <taxon>Pseudomonadota</taxon>
        <taxon>Gammaproteobacteria</taxon>
        <taxon>Chromatiales</taxon>
        <taxon>Ectothiorhodospiraceae</taxon>
        <taxon>Halorhodospira</taxon>
    </lineage>
</organism>
<accession>A0A110B507</accession>
<feature type="site" description="Interacts with tRNA; defines subfamily-specific binding signature" evidence="9">
    <location>
        <position position="279"/>
    </location>
</feature>
<dbReference type="Gene3D" id="3.20.20.70">
    <property type="entry name" value="Aldolase class I"/>
    <property type="match status" value="1"/>
</dbReference>
<keyword evidence="2 9" id="KW-0820">tRNA-binding</keyword>
<dbReference type="HAMAP" id="MF_02041">
    <property type="entry name" value="DusA_subfam"/>
    <property type="match status" value="1"/>
</dbReference>
<dbReference type="EC" id="1.3.1.91" evidence="9"/>
<protein>
    <recommendedName>
        <fullName evidence="9">tRNA-dihydrouridine(20/20a) synthase</fullName>
        <ecNumber evidence="9">1.3.1.91</ecNumber>
    </recommendedName>
    <alternativeName>
        <fullName evidence="9">U20-specific dihydrouridine synthase</fullName>
        <shortName evidence="9">U20-specific Dus</shortName>
    </alternativeName>
    <alternativeName>
        <fullName evidence="9">tRNA-dihydrouridine synthase A</fullName>
    </alternativeName>
</protein>
<comment type="cofactor">
    <cofactor evidence="1 9 10 12">
        <name>FMN</name>
        <dbReference type="ChEBI" id="CHEBI:58210"/>
    </cofactor>
</comment>
<dbReference type="InterPro" id="IPR001269">
    <property type="entry name" value="DUS_fam"/>
</dbReference>
<evidence type="ECO:0000256" key="12">
    <source>
        <dbReference type="PIRSR" id="PIRSR006621-2"/>
    </source>
</evidence>
<feature type="domain" description="DUS-like FMN-binding" evidence="13">
    <location>
        <begin position="1"/>
        <end position="302"/>
    </location>
</feature>
<dbReference type="InterPro" id="IPR013785">
    <property type="entry name" value="Aldolase_TIM"/>
</dbReference>
<comment type="similarity">
    <text evidence="10">Belongs to the dus family.</text>
</comment>
<dbReference type="InterPro" id="IPR035587">
    <property type="entry name" value="DUS-like_FMN-bd"/>
</dbReference>
<keyword evidence="4 9" id="KW-0288">FMN</keyword>
<evidence type="ECO:0000256" key="11">
    <source>
        <dbReference type="PIRSR" id="PIRSR006621-1"/>
    </source>
</evidence>
<dbReference type="GO" id="GO:0102266">
    <property type="term" value="F:tRNA-dihydrouridine20a synthase activity"/>
    <property type="evidence" value="ECO:0007669"/>
    <property type="project" value="RHEA"/>
</dbReference>
<dbReference type="GO" id="GO:0102264">
    <property type="term" value="F:tRNA-dihydrouridine20 synthase activity"/>
    <property type="evidence" value="ECO:0007669"/>
    <property type="project" value="UniProtKB-EC"/>
</dbReference>
<dbReference type="CDD" id="cd02801">
    <property type="entry name" value="DUS_like_FMN"/>
    <property type="match status" value="1"/>
</dbReference>
<keyword evidence="15" id="KW-1185">Reference proteome</keyword>
<feature type="site" description="Interacts with tRNA" evidence="9">
    <location>
        <position position="80"/>
    </location>
</feature>
<feature type="site" description="Interacts with tRNA" evidence="9">
    <location>
        <position position="168"/>
    </location>
</feature>
<feature type="site" description="Interacts with tRNA; defines subfamily-specific binding signature" evidence="9">
    <location>
        <position position="165"/>
    </location>
</feature>
<evidence type="ECO:0000256" key="1">
    <source>
        <dbReference type="ARBA" id="ARBA00001917"/>
    </source>
</evidence>
<feature type="binding site" evidence="9 12">
    <location>
        <position position="53"/>
    </location>
    <ligand>
        <name>FMN</name>
        <dbReference type="ChEBI" id="CHEBI:58210"/>
    </ligand>
</feature>
<keyword evidence="3 9" id="KW-0285">Flavoprotein</keyword>
<evidence type="ECO:0000256" key="8">
    <source>
        <dbReference type="ARBA" id="ARBA00023002"/>
    </source>
</evidence>
<feature type="binding site" evidence="9 12">
    <location>
        <begin position="215"/>
        <end position="216"/>
    </location>
    <ligand>
        <name>FMN</name>
        <dbReference type="ChEBI" id="CHEBI:58210"/>
    </ligand>
</feature>
<comment type="catalytic activity">
    <reaction evidence="9">
        <text>5,6-dihydrouridine(20) in tRNA + NAD(+) = uridine(20) in tRNA + NADH + H(+)</text>
        <dbReference type="Rhea" id="RHEA:53340"/>
        <dbReference type="Rhea" id="RHEA-COMP:13533"/>
        <dbReference type="Rhea" id="RHEA-COMP:13534"/>
        <dbReference type="ChEBI" id="CHEBI:15378"/>
        <dbReference type="ChEBI" id="CHEBI:57540"/>
        <dbReference type="ChEBI" id="CHEBI:57945"/>
        <dbReference type="ChEBI" id="CHEBI:65315"/>
        <dbReference type="ChEBI" id="CHEBI:74443"/>
        <dbReference type="EC" id="1.3.1.91"/>
    </reaction>
</comment>
<evidence type="ECO:0000256" key="5">
    <source>
        <dbReference type="ARBA" id="ARBA00022694"/>
    </source>
</evidence>
<dbReference type="GO" id="GO:0010181">
    <property type="term" value="F:FMN binding"/>
    <property type="evidence" value="ECO:0007669"/>
    <property type="project" value="UniProtKB-UniRule"/>
</dbReference>
<dbReference type="PIRSF" id="PIRSF006621">
    <property type="entry name" value="Dus"/>
    <property type="match status" value="1"/>
</dbReference>
<evidence type="ECO:0000256" key="2">
    <source>
        <dbReference type="ARBA" id="ARBA00022555"/>
    </source>
</evidence>
<feature type="binding site" evidence="9 12">
    <location>
        <position position="121"/>
    </location>
    <ligand>
        <name>FMN</name>
        <dbReference type="ChEBI" id="CHEBI:58210"/>
    </ligand>
</feature>
<comment type="function">
    <text evidence="9">Catalyzes the synthesis of 5,6-dihydrouridine (D), a modified base found in the D-loop of most tRNAs, via the reduction of the C5-C6 double bond in target uridines. Specifically modifies U20 and U20a in tRNAs.</text>
</comment>
<evidence type="ECO:0000256" key="10">
    <source>
        <dbReference type="PIRNR" id="PIRNR006621"/>
    </source>
</evidence>
<keyword evidence="8 9" id="KW-0560">Oxidoreductase</keyword>
<dbReference type="Gene3D" id="1.20.120.1460">
    <property type="match status" value="1"/>
</dbReference>
<keyword evidence="7 9" id="KW-0694">RNA-binding</keyword>
<reference evidence="14" key="1">
    <citation type="submission" date="2016-02" db="EMBL/GenBank/DDBJ databases">
        <title>Halorhodospira halochloris DSM-1059 complete genome, version 2.</title>
        <authorList>
            <person name="Tsukatani Y."/>
        </authorList>
    </citation>
    <scope>NUCLEOTIDE SEQUENCE</scope>
    <source>
        <strain evidence="14">DSM 1059</strain>
    </source>
</reference>
<evidence type="ECO:0000256" key="6">
    <source>
        <dbReference type="ARBA" id="ARBA00022857"/>
    </source>
</evidence>
<feature type="active site" description="Proton donor" evidence="9 11">
    <location>
        <position position="83"/>
    </location>
</feature>
<dbReference type="Pfam" id="PF01207">
    <property type="entry name" value="Dus"/>
    <property type="match status" value="1"/>
</dbReference>
<evidence type="ECO:0000313" key="15">
    <source>
        <dbReference type="Proteomes" id="UP000218890"/>
    </source>
</evidence>
<dbReference type="InterPro" id="IPR004653">
    <property type="entry name" value="DusA"/>
</dbReference>
<keyword evidence="6 9" id="KW-0521">NADP</keyword>
<comment type="catalytic activity">
    <reaction evidence="9">
        <text>5,6-dihydrouridine(20) in tRNA + NADP(+) = uridine(20) in tRNA + NADPH + H(+)</text>
        <dbReference type="Rhea" id="RHEA:53336"/>
        <dbReference type="Rhea" id="RHEA-COMP:13533"/>
        <dbReference type="Rhea" id="RHEA-COMP:13534"/>
        <dbReference type="ChEBI" id="CHEBI:15378"/>
        <dbReference type="ChEBI" id="CHEBI:57783"/>
        <dbReference type="ChEBI" id="CHEBI:58349"/>
        <dbReference type="ChEBI" id="CHEBI:65315"/>
        <dbReference type="ChEBI" id="CHEBI:74443"/>
        <dbReference type="EC" id="1.3.1.91"/>
    </reaction>
</comment>
<dbReference type="InterPro" id="IPR018517">
    <property type="entry name" value="tRNA_hU_synthase_CS"/>
</dbReference>
<dbReference type="GO" id="GO:0000049">
    <property type="term" value="F:tRNA binding"/>
    <property type="evidence" value="ECO:0007669"/>
    <property type="project" value="UniProtKB-UniRule"/>
</dbReference>
<feature type="binding site" evidence="9 12">
    <location>
        <position position="153"/>
    </location>
    <ligand>
        <name>FMN</name>
        <dbReference type="ChEBI" id="CHEBI:58210"/>
    </ligand>
</feature>
<name>A0A110B507_HALHR</name>
<dbReference type="PANTHER" id="PTHR42907:SF1">
    <property type="entry name" value="FMN-LINKED OXIDOREDUCTASES SUPERFAMILY PROTEIN"/>
    <property type="match status" value="1"/>
</dbReference>
<comment type="catalytic activity">
    <reaction evidence="9">
        <text>5,6-dihydrouridine(20a) in tRNA + NAD(+) = uridine(20a) in tRNA + NADH + H(+)</text>
        <dbReference type="Rhea" id="RHEA:53348"/>
        <dbReference type="Rhea" id="RHEA-COMP:13535"/>
        <dbReference type="Rhea" id="RHEA-COMP:13536"/>
        <dbReference type="ChEBI" id="CHEBI:15378"/>
        <dbReference type="ChEBI" id="CHEBI:57540"/>
        <dbReference type="ChEBI" id="CHEBI:57945"/>
        <dbReference type="ChEBI" id="CHEBI:65315"/>
        <dbReference type="ChEBI" id="CHEBI:74443"/>
    </reaction>
</comment>
<dbReference type="KEGG" id="hhk:HH1059_08740"/>
<dbReference type="GO" id="GO:0050660">
    <property type="term" value="F:flavin adenine dinucleotide binding"/>
    <property type="evidence" value="ECO:0007669"/>
    <property type="project" value="InterPro"/>
</dbReference>
<evidence type="ECO:0000256" key="4">
    <source>
        <dbReference type="ARBA" id="ARBA00022643"/>
    </source>
</evidence>
<evidence type="ECO:0000256" key="7">
    <source>
        <dbReference type="ARBA" id="ARBA00022884"/>
    </source>
</evidence>
<comment type="catalytic activity">
    <reaction evidence="9">
        <text>5,6-dihydrouridine(20a) in tRNA + NADP(+) = uridine(20a) in tRNA + NADPH + H(+)</text>
        <dbReference type="Rhea" id="RHEA:53344"/>
        <dbReference type="Rhea" id="RHEA-COMP:13535"/>
        <dbReference type="Rhea" id="RHEA-COMP:13536"/>
        <dbReference type="ChEBI" id="CHEBI:15378"/>
        <dbReference type="ChEBI" id="CHEBI:57783"/>
        <dbReference type="ChEBI" id="CHEBI:58349"/>
        <dbReference type="ChEBI" id="CHEBI:65315"/>
        <dbReference type="ChEBI" id="CHEBI:74443"/>
    </reaction>
</comment>
<dbReference type="NCBIfam" id="NF008774">
    <property type="entry name" value="PRK11815.1"/>
    <property type="match status" value="1"/>
</dbReference>
<evidence type="ECO:0000256" key="9">
    <source>
        <dbReference type="HAMAP-Rule" id="MF_02041"/>
    </source>
</evidence>
<keyword evidence="5 9" id="KW-0819">tRNA processing</keyword>
<evidence type="ECO:0000313" key="14">
    <source>
        <dbReference type="EMBL" id="BAU57567.2"/>
    </source>
</evidence>
<dbReference type="PANTHER" id="PTHR42907">
    <property type="entry name" value="FMN-LINKED OXIDOREDUCTASES SUPERFAMILY PROTEIN"/>
    <property type="match status" value="1"/>
</dbReference>
<dbReference type="PROSITE" id="PS01136">
    <property type="entry name" value="UPF0034"/>
    <property type="match status" value="1"/>
</dbReference>
<keyword evidence="12" id="KW-0547">Nucleotide-binding</keyword>